<organism evidence="2">
    <name type="scientific">Sesamum radiatum</name>
    <name type="common">Black benniseed</name>
    <dbReference type="NCBI Taxonomy" id="300843"/>
    <lineage>
        <taxon>Eukaryota</taxon>
        <taxon>Viridiplantae</taxon>
        <taxon>Streptophyta</taxon>
        <taxon>Embryophyta</taxon>
        <taxon>Tracheophyta</taxon>
        <taxon>Spermatophyta</taxon>
        <taxon>Magnoliopsida</taxon>
        <taxon>eudicotyledons</taxon>
        <taxon>Gunneridae</taxon>
        <taxon>Pentapetalae</taxon>
        <taxon>asterids</taxon>
        <taxon>lamiids</taxon>
        <taxon>Lamiales</taxon>
        <taxon>Pedaliaceae</taxon>
        <taxon>Sesamum</taxon>
    </lineage>
</organism>
<gene>
    <name evidence="2" type="ORF">Sradi_0564300</name>
</gene>
<comment type="caution">
    <text evidence="2">The sequence shown here is derived from an EMBL/GenBank/DDBJ whole genome shotgun (WGS) entry which is preliminary data.</text>
</comment>
<sequence>MQQEPNFSRSLSSSRAGTGYSTDDLAYGGGGEAYSSGRDTGGLGSSAATGAGNMSGGASAHTRDLH</sequence>
<evidence type="ECO:0000313" key="2">
    <source>
        <dbReference type="EMBL" id="KAL0429383.1"/>
    </source>
</evidence>
<reference evidence="2" key="2">
    <citation type="journal article" date="2024" name="Plant">
        <title>Genomic evolution and insights into agronomic trait innovations of Sesamum species.</title>
        <authorList>
            <person name="Miao H."/>
            <person name="Wang L."/>
            <person name="Qu L."/>
            <person name="Liu H."/>
            <person name="Sun Y."/>
            <person name="Le M."/>
            <person name="Wang Q."/>
            <person name="Wei S."/>
            <person name="Zheng Y."/>
            <person name="Lin W."/>
            <person name="Duan Y."/>
            <person name="Cao H."/>
            <person name="Xiong S."/>
            <person name="Wang X."/>
            <person name="Wei L."/>
            <person name="Li C."/>
            <person name="Ma Q."/>
            <person name="Ju M."/>
            <person name="Zhao R."/>
            <person name="Li G."/>
            <person name="Mu C."/>
            <person name="Tian Q."/>
            <person name="Mei H."/>
            <person name="Zhang T."/>
            <person name="Gao T."/>
            <person name="Zhang H."/>
        </authorList>
    </citation>
    <scope>NUCLEOTIDE SEQUENCE</scope>
    <source>
        <strain evidence="2">G02</strain>
    </source>
</reference>
<dbReference type="EMBL" id="JACGWJ010000003">
    <property type="protein sequence ID" value="KAL0429383.1"/>
    <property type="molecule type" value="Genomic_DNA"/>
</dbReference>
<name>A0AAW2VJG7_SESRA</name>
<accession>A0AAW2VJG7</accession>
<protein>
    <submittedName>
        <fullName evidence="2">Uncharacterized protein</fullName>
    </submittedName>
</protein>
<dbReference type="AlphaFoldDB" id="A0AAW2VJG7"/>
<feature type="compositionally biased region" description="Polar residues" evidence="1">
    <location>
        <begin position="1"/>
        <end position="21"/>
    </location>
</feature>
<reference evidence="2" key="1">
    <citation type="submission" date="2020-06" db="EMBL/GenBank/DDBJ databases">
        <authorList>
            <person name="Li T."/>
            <person name="Hu X."/>
            <person name="Zhang T."/>
            <person name="Song X."/>
            <person name="Zhang H."/>
            <person name="Dai N."/>
            <person name="Sheng W."/>
            <person name="Hou X."/>
            <person name="Wei L."/>
        </authorList>
    </citation>
    <scope>NUCLEOTIDE SEQUENCE</scope>
    <source>
        <strain evidence="2">G02</strain>
        <tissue evidence="2">Leaf</tissue>
    </source>
</reference>
<feature type="region of interest" description="Disordered" evidence="1">
    <location>
        <begin position="1"/>
        <end position="66"/>
    </location>
</feature>
<evidence type="ECO:0000256" key="1">
    <source>
        <dbReference type="SAM" id="MobiDB-lite"/>
    </source>
</evidence>
<proteinExistence type="predicted"/>